<evidence type="ECO:0000313" key="2">
    <source>
        <dbReference type="EMBL" id="MFE9597651.1"/>
    </source>
</evidence>
<evidence type="ECO:0000256" key="1">
    <source>
        <dbReference type="SAM" id="MobiDB-lite"/>
    </source>
</evidence>
<reference evidence="2 3" key="1">
    <citation type="submission" date="2024-10" db="EMBL/GenBank/DDBJ databases">
        <title>The Natural Products Discovery Center: Release of the First 8490 Sequenced Strains for Exploring Actinobacteria Biosynthetic Diversity.</title>
        <authorList>
            <person name="Kalkreuter E."/>
            <person name="Kautsar S.A."/>
            <person name="Yang D."/>
            <person name="Bader C.D."/>
            <person name="Teijaro C.N."/>
            <person name="Fluegel L."/>
            <person name="Davis C.M."/>
            <person name="Simpson J.R."/>
            <person name="Lauterbach L."/>
            <person name="Steele A.D."/>
            <person name="Gui C."/>
            <person name="Meng S."/>
            <person name="Li G."/>
            <person name="Viehrig K."/>
            <person name="Ye F."/>
            <person name="Su P."/>
            <person name="Kiefer A.F."/>
            <person name="Nichols A."/>
            <person name="Cepeda A.J."/>
            <person name="Yan W."/>
            <person name="Fan B."/>
            <person name="Jiang Y."/>
            <person name="Adhikari A."/>
            <person name="Zheng C.-J."/>
            <person name="Schuster L."/>
            <person name="Cowan T.M."/>
            <person name="Smanski M.J."/>
            <person name="Chevrette M.G."/>
            <person name="De Carvalho L.P.S."/>
            <person name="Shen B."/>
        </authorList>
    </citation>
    <scope>NUCLEOTIDE SEQUENCE [LARGE SCALE GENOMIC DNA]</scope>
    <source>
        <strain evidence="2 3">NPDC006488</strain>
    </source>
</reference>
<sequence length="789" mass="86549">MGERVDDGELERLADEAVDVLVWGLGSPSWTDWVAVRAEFVVWFARRGLDAYGQDLATFNGGRGTSPSMAQMALWRRQLLEGIRRSSNPMATDELRALIERFGPNALLAPKDGALLDTGRATSLPPLPEPTGGDHLDFRSGTFNGQFVGVQHVSNTYAAPLPGDAEPGPLDWPLAKDIEPRTHGVRPTRRVKGLPALPPHVRRDQDGTVNSALEQASSEGGLVVVLGPAYAGKSRTALAAMAQALPDHRVFAPAQHEDLRRLPALLRGRTERCVVWLDDLDDHLGPGGLEPRLLAQLTGLEAVVLATMREEAYEKYVGTSAKGRLLSLAQLVELPRVWGRAERRRAEETDDPRLTEAARESGPEGVATYLAIGPRLWTDWQLAPNRQRHPRAYALVRAAIDLARCGLKGPLPQDLLVKVHEGYGIVGLERESLEDAWEWAGRKRYGVLRTLRCDGGENGPFADVLPYFVHTAEQDETFPPVAEWVWGHALEVARAHPAAYDVENVAAGARASYLREAEAGNASAMHALGLLEESLGEREKAEFCFRQAAEAGQPGSAGRLGRLLVERGESREAEPFLELAAEAGDGDAATLLAKLLLERAEGWLRTGAEVGNPEAAHRLGDVLLGKGDVDEADEYYDYAASVGYTEVALSTGMWHLLHNRRERAEVWLERAAKDGSEQAGYLQRQSRRRPEPLANTVKYFSFTDGYPLDIAHHGVVLEKQGHLDEAREQYEKAHESGDSYGAYRLATLLEKQDKPDEATTWYRKAADMGHPAALKALAERAPTPDTVKE</sequence>
<feature type="region of interest" description="Disordered" evidence="1">
    <location>
        <begin position="343"/>
        <end position="362"/>
    </location>
</feature>
<dbReference type="RefSeq" id="WP_388102399.1">
    <property type="nucleotide sequence ID" value="NZ_JBIAHM010000001.1"/>
</dbReference>
<evidence type="ECO:0008006" key="4">
    <source>
        <dbReference type="Google" id="ProtNLM"/>
    </source>
</evidence>
<feature type="region of interest" description="Disordered" evidence="1">
    <location>
        <begin position="184"/>
        <end position="205"/>
    </location>
</feature>
<dbReference type="Pfam" id="PF13181">
    <property type="entry name" value="TPR_8"/>
    <property type="match status" value="1"/>
</dbReference>
<evidence type="ECO:0000313" key="3">
    <source>
        <dbReference type="Proteomes" id="UP001601303"/>
    </source>
</evidence>
<dbReference type="EMBL" id="JBIAHM010000001">
    <property type="protein sequence ID" value="MFE9597651.1"/>
    <property type="molecule type" value="Genomic_DNA"/>
</dbReference>
<dbReference type="Proteomes" id="UP001601303">
    <property type="component" value="Unassembled WGS sequence"/>
</dbReference>
<dbReference type="InterPro" id="IPR019734">
    <property type="entry name" value="TPR_rpt"/>
</dbReference>
<gene>
    <name evidence="2" type="ORF">ACFYNQ_03625</name>
</gene>
<organism evidence="2 3">
    <name type="scientific">Streptomyces hokutonensis</name>
    <dbReference type="NCBI Taxonomy" id="1306990"/>
    <lineage>
        <taxon>Bacteria</taxon>
        <taxon>Bacillati</taxon>
        <taxon>Actinomycetota</taxon>
        <taxon>Actinomycetes</taxon>
        <taxon>Kitasatosporales</taxon>
        <taxon>Streptomycetaceae</taxon>
        <taxon>Streptomyces</taxon>
    </lineage>
</organism>
<keyword evidence="3" id="KW-1185">Reference proteome</keyword>
<dbReference type="InterPro" id="IPR006597">
    <property type="entry name" value="Sel1-like"/>
</dbReference>
<dbReference type="SMART" id="SM00671">
    <property type="entry name" value="SEL1"/>
    <property type="match status" value="4"/>
</dbReference>
<dbReference type="InterPro" id="IPR050767">
    <property type="entry name" value="Sel1_AlgK"/>
</dbReference>
<comment type="caution">
    <text evidence="2">The sequence shown here is derived from an EMBL/GenBank/DDBJ whole genome shotgun (WGS) entry which is preliminary data.</text>
</comment>
<dbReference type="SUPFAM" id="SSF81901">
    <property type="entry name" value="HCP-like"/>
    <property type="match status" value="2"/>
</dbReference>
<accession>A0ABW6LUU4</accession>
<proteinExistence type="predicted"/>
<dbReference type="Gene3D" id="1.25.40.10">
    <property type="entry name" value="Tetratricopeptide repeat domain"/>
    <property type="match status" value="3"/>
</dbReference>
<dbReference type="PANTHER" id="PTHR11102">
    <property type="entry name" value="SEL-1-LIKE PROTEIN"/>
    <property type="match status" value="1"/>
</dbReference>
<dbReference type="PANTHER" id="PTHR11102:SF160">
    <property type="entry name" value="ERAD-ASSOCIATED E3 UBIQUITIN-PROTEIN LIGASE COMPONENT HRD3"/>
    <property type="match status" value="1"/>
</dbReference>
<protein>
    <recommendedName>
        <fullName evidence="4">Sel1 repeat family protein</fullName>
    </recommendedName>
</protein>
<dbReference type="InterPro" id="IPR011990">
    <property type="entry name" value="TPR-like_helical_dom_sf"/>
</dbReference>
<name>A0ABW6LUU4_9ACTN</name>